<dbReference type="InterPro" id="IPR019675">
    <property type="entry name" value="DUF2550"/>
</dbReference>
<dbReference type="EMBL" id="BMMX01000016">
    <property type="protein sequence ID" value="GGK99153.1"/>
    <property type="molecule type" value="Genomic_DNA"/>
</dbReference>
<reference evidence="3" key="2">
    <citation type="submission" date="2020-09" db="EMBL/GenBank/DDBJ databases">
        <authorList>
            <person name="Sun Q."/>
            <person name="Zhou Y."/>
        </authorList>
    </citation>
    <scope>NUCLEOTIDE SEQUENCE</scope>
    <source>
        <strain evidence="3">CGMCC 4.7299</strain>
    </source>
</reference>
<reference evidence="3" key="1">
    <citation type="journal article" date="2014" name="Int. J. Syst. Evol. Microbiol.">
        <title>Complete genome sequence of Corynebacterium casei LMG S-19264T (=DSM 44701T), isolated from a smear-ripened cheese.</title>
        <authorList>
            <consortium name="US DOE Joint Genome Institute (JGI-PGF)"/>
            <person name="Walter F."/>
            <person name="Albersmeier A."/>
            <person name="Kalinowski J."/>
            <person name="Ruckert C."/>
        </authorList>
    </citation>
    <scope>NUCLEOTIDE SEQUENCE</scope>
    <source>
        <strain evidence="3">CGMCC 4.7299</strain>
    </source>
</reference>
<keyword evidence="2" id="KW-0812">Transmembrane</keyword>
<protein>
    <recommendedName>
        <fullName evidence="5">DUF2550 domain-containing protein</fullName>
    </recommendedName>
</protein>
<gene>
    <name evidence="3" type="ORF">GCM10012284_36960</name>
</gene>
<proteinExistence type="predicted"/>
<dbReference type="RefSeq" id="WP_189080475.1">
    <property type="nucleotide sequence ID" value="NZ_BMMX01000016.1"/>
</dbReference>
<name>A0A8J3C2U5_9ACTN</name>
<feature type="compositionally biased region" description="Low complexity" evidence="1">
    <location>
        <begin position="148"/>
        <end position="158"/>
    </location>
</feature>
<organism evidence="3 4">
    <name type="scientific">Mangrovihabitans endophyticus</name>
    <dbReference type="NCBI Taxonomy" id="1751298"/>
    <lineage>
        <taxon>Bacteria</taxon>
        <taxon>Bacillati</taxon>
        <taxon>Actinomycetota</taxon>
        <taxon>Actinomycetes</taxon>
        <taxon>Micromonosporales</taxon>
        <taxon>Micromonosporaceae</taxon>
        <taxon>Mangrovihabitans</taxon>
    </lineage>
</organism>
<feature type="transmembrane region" description="Helical" evidence="2">
    <location>
        <begin position="6"/>
        <end position="23"/>
    </location>
</feature>
<evidence type="ECO:0000256" key="2">
    <source>
        <dbReference type="SAM" id="Phobius"/>
    </source>
</evidence>
<feature type="region of interest" description="Disordered" evidence="1">
    <location>
        <begin position="129"/>
        <end position="158"/>
    </location>
</feature>
<keyword evidence="2" id="KW-1133">Transmembrane helix</keyword>
<comment type="caution">
    <text evidence="3">The sequence shown here is derived from an EMBL/GenBank/DDBJ whole genome shotgun (WGS) entry which is preliminary data.</text>
</comment>
<evidence type="ECO:0000256" key="1">
    <source>
        <dbReference type="SAM" id="MobiDB-lite"/>
    </source>
</evidence>
<evidence type="ECO:0000313" key="4">
    <source>
        <dbReference type="Proteomes" id="UP000656042"/>
    </source>
</evidence>
<accession>A0A8J3C2U5</accession>
<dbReference type="Proteomes" id="UP000656042">
    <property type="component" value="Unassembled WGS sequence"/>
</dbReference>
<dbReference type="Pfam" id="PF10739">
    <property type="entry name" value="DUF2550"/>
    <property type="match status" value="1"/>
</dbReference>
<dbReference type="AlphaFoldDB" id="A0A8J3C2U5"/>
<evidence type="ECO:0008006" key="5">
    <source>
        <dbReference type="Google" id="ProtNLM"/>
    </source>
</evidence>
<evidence type="ECO:0000313" key="3">
    <source>
        <dbReference type="EMBL" id="GGK99153.1"/>
    </source>
</evidence>
<keyword evidence="2" id="KW-0472">Membrane</keyword>
<sequence>MRILEIFGICVLALFVVLLAVFIRRRLLMLGGGTIRLQVRVTSVIPGRGWSTGIGQFVGDELRFHRMFSFAFRPKRVLDRRDLFVAGRRLPGGPERLTMPGHWVVLSCRGGAGQVEIAMAESTVTGFSSWLEAGPPAEPGRTARRRSPGGPAASSSTP</sequence>
<keyword evidence="4" id="KW-1185">Reference proteome</keyword>